<organism evidence="1 2">
    <name type="scientific">Paralvinella palmiformis</name>
    <dbReference type="NCBI Taxonomy" id="53620"/>
    <lineage>
        <taxon>Eukaryota</taxon>
        <taxon>Metazoa</taxon>
        <taxon>Spiralia</taxon>
        <taxon>Lophotrochozoa</taxon>
        <taxon>Annelida</taxon>
        <taxon>Polychaeta</taxon>
        <taxon>Sedentaria</taxon>
        <taxon>Canalipalpata</taxon>
        <taxon>Terebellida</taxon>
        <taxon>Terebelliformia</taxon>
        <taxon>Alvinellidae</taxon>
        <taxon>Paralvinella</taxon>
    </lineage>
</organism>
<sequence length="317" mass="35736">MNHPHPSGFIVANGTVGVKEPNVTRFLTSVPGRVVKLVVLTYEKGRQSSLGTSSSGKCPRSFHWQEPLSRLYSSAYKMFGLAASPNAIGYDVIGRKKRYLHRFRNIVDQRVEALHSETINAMWHILNCKMASLSGDVLNNNYMSVNASSGLEACLGSRIRSVKVSTLSLSLLANVLSRDRDLIVVHVVRDPRSLMAVRNIPTPMLRIILPVTCDRMRQDIRTYHAVTRRHPRRLIQVRYEDLVAEPNKRAVRFVDLPCDFDNIDLLTLYAAKAGESRNSSASGLIERWHRSVPMGDIKKSLMDCHDVLVHYGYDIEV</sequence>
<keyword evidence="2" id="KW-1185">Reference proteome</keyword>
<dbReference type="GO" id="GO:0001517">
    <property type="term" value="F:N-acetylglucosamine 6-O-sulfotransferase activity"/>
    <property type="evidence" value="ECO:0007669"/>
    <property type="project" value="TreeGrafter"/>
</dbReference>
<gene>
    <name evidence="1" type="ORF">LSH36_193g10022</name>
</gene>
<protein>
    <recommendedName>
        <fullName evidence="3">Sulfotransferase</fullName>
    </recommendedName>
</protein>
<dbReference type="GO" id="GO:0006790">
    <property type="term" value="P:sulfur compound metabolic process"/>
    <property type="evidence" value="ECO:0007669"/>
    <property type="project" value="TreeGrafter"/>
</dbReference>
<dbReference type="SUPFAM" id="SSF52540">
    <property type="entry name" value="P-loop containing nucleoside triphosphate hydrolases"/>
    <property type="match status" value="1"/>
</dbReference>
<accession>A0AAD9N5C7</accession>
<dbReference type="InterPro" id="IPR027417">
    <property type="entry name" value="P-loop_NTPase"/>
</dbReference>
<dbReference type="GO" id="GO:0006044">
    <property type="term" value="P:N-acetylglucosamine metabolic process"/>
    <property type="evidence" value="ECO:0007669"/>
    <property type="project" value="TreeGrafter"/>
</dbReference>
<dbReference type="PANTHER" id="PTHR10704:SF44">
    <property type="entry name" value="LD35051P-RELATED"/>
    <property type="match status" value="1"/>
</dbReference>
<dbReference type="AlphaFoldDB" id="A0AAD9N5C7"/>
<dbReference type="Gene3D" id="3.40.50.300">
    <property type="entry name" value="P-loop containing nucleotide triphosphate hydrolases"/>
    <property type="match status" value="1"/>
</dbReference>
<name>A0AAD9N5C7_9ANNE</name>
<evidence type="ECO:0000313" key="1">
    <source>
        <dbReference type="EMBL" id="KAK2157360.1"/>
    </source>
</evidence>
<dbReference type="EMBL" id="JAODUP010000193">
    <property type="protein sequence ID" value="KAK2157360.1"/>
    <property type="molecule type" value="Genomic_DNA"/>
</dbReference>
<comment type="caution">
    <text evidence="1">The sequence shown here is derived from an EMBL/GenBank/DDBJ whole genome shotgun (WGS) entry which is preliminary data.</text>
</comment>
<proteinExistence type="predicted"/>
<dbReference type="Proteomes" id="UP001208570">
    <property type="component" value="Unassembled WGS sequence"/>
</dbReference>
<dbReference type="PANTHER" id="PTHR10704">
    <property type="entry name" value="CARBOHYDRATE SULFOTRANSFERASE"/>
    <property type="match status" value="1"/>
</dbReference>
<evidence type="ECO:0000313" key="2">
    <source>
        <dbReference type="Proteomes" id="UP001208570"/>
    </source>
</evidence>
<reference evidence="1" key="1">
    <citation type="journal article" date="2023" name="Mol. Biol. Evol.">
        <title>Third-Generation Sequencing Reveals the Adaptive Role of the Epigenome in Three Deep-Sea Polychaetes.</title>
        <authorList>
            <person name="Perez M."/>
            <person name="Aroh O."/>
            <person name="Sun Y."/>
            <person name="Lan Y."/>
            <person name="Juniper S.K."/>
            <person name="Young C.R."/>
            <person name="Angers B."/>
            <person name="Qian P.Y."/>
        </authorList>
    </citation>
    <scope>NUCLEOTIDE SEQUENCE</scope>
    <source>
        <strain evidence="1">P08H-3</strain>
    </source>
</reference>
<dbReference type="InterPro" id="IPR051135">
    <property type="entry name" value="Gal/GlcNAc/GalNAc_ST"/>
</dbReference>
<evidence type="ECO:0008006" key="3">
    <source>
        <dbReference type="Google" id="ProtNLM"/>
    </source>
</evidence>